<dbReference type="PANTHER" id="PTHR43298">
    <property type="entry name" value="MULTIDRUG RESISTANCE PROTEIN NORM-RELATED"/>
    <property type="match status" value="1"/>
</dbReference>
<dbReference type="NCBIfam" id="TIGR00797">
    <property type="entry name" value="matE"/>
    <property type="match status" value="1"/>
</dbReference>
<gene>
    <name evidence="4" type="ORF">GCM10023332_03950</name>
</gene>
<feature type="transmembrane region" description="Helical" evidence="3">
    <location>
        <begin position="454"/>
        <end position="473"/>
    </location>
</feature>
<sequence>MDVRLVACRDPAPAPDSRSDARPQSPWLPVSHPSSTAAPFRREVRTTAVLAAPLVLGHLSTGLIGFVDSVIAGHHGTTTLAAVAVGTALFWLPMMIPMGTLMALPPSVSQLDGAGRRAEIGAVFRQSLWLAAGLGVLLFAFLTLAVHALAPMGIAPEIRPGATAFLHGIRWGVPALTLYYAMRYLSDGLHWTLPTMVLGFGGLLLLVPLGYVLAFGAFGLPELGAGGLGYASAIMIWCQAIAFFVYLRRAPRFADLALFARFDPPSWTTIAGLLRTGLPIGVTVMMEGSLFIVTALLIGRLGEIPAAAHQIAINVASLCFMIPFGVAEATTVRVGHAVGSARGSVGVRRAAFAGLVLVLATQALSGLVLLLGHEAIVGIYTRDLAVSGLAAVLLLYAAAFQFPDGIQVLSAGALRGLKDTRVPMFLAAFAYWGVGMPLGAGLGLGLGWGTRGMWIGLIAGLGVAALLMGARFLRSSRDPRLMAG</sequence>
<protein>
    <submittedName>
        <fullName evidence="4">MATE family efflux transporter</fullName>
    </submittedName>
</protein>
<feature type="transmembrane region" description="Helical" evidence="3">
    <location>
        <begin position="127"/>
        <end position="150"/>
    </location>
</feature>
<dbReference type="CDD" id="cd13131">
    <property type="entry name" value="MATE_NorM_like"/>
    <property type="match status" value="1"/>
</dbReference>
<feature type="transmembrane region" description="Helical" evidence="3">
    <location>
        <begin position="193"/>
        <end position="215"/>
    </location>
</feature>
<dbReference type="PANTHER" id="PTHR43298:SF2">
    <property type="entry name" value="FMN_FAD EXPORTER YEEO-RELATED"/>
    <property type="match status" value="1"/>
</dbReference>
<feature type="transmembrane region" description="Helical" evidence="3">
    <location>
        <begin position="227"/>
        <end position="247"/>
    </location>
</feature>
<keyword evidence="3" id="KW-0472">Membrane</keyword>
<name>A0ABP9DPE1_9GAMM</name>
<feature type="transmembrane region" description="Helical" evidence="3">
    <location>
        <begin position="311"/>
        <end position="329"/>
    </location>
</feature>
<dbReference type="InterPro" id="IPR050222">
    <property type="entry name" value="MATE_MdtK"/>
</dbReference>
<keyword evidence="3" id="KW-0812">Transmembrane</keyword>
<feature type="transmembrane region" description="Helical" evidence="3">
    <location>
        <begin position="350"/>
        <end position="372"/>
    </location>
</feature>
<accession>A0ABP9DPE1</accession>
<keyword evidence="3" id="KW-1133">Transmembrane helix</keyword>
<dbReference type="Proteomes" id="UP001501323">
    <property type="component" value="Unassembled WGS sequence"/>
</dbReference>
<feature type="transmembrane region" description="Helical" evidence="3">
    <location>
        <begin position="162"/>
        <end position="181"/>
    </location>
</feature>
<evidence type="ECO:0000256" key="2">
    <source>
        <dbReference type="SAM" id="MobiDB-lite"/>
    </source>
</evidence>
<dbReference type="InterPro" id="IPR002528">
    <property type="entry name" value="MATE_fam"/>
</dbReference>
<evidence type="ECO:0000313" key="4">
    <source>
        <dbReference type="EMBL" id="GAA4855532.1"/>
    </source>
</evidence>
<feature type="transmembrane region" description="Helical" evidence="3">
    <location>
        <begin position="79"/>
        <end position="106"/>
    </location>
</feature>
<evidence type="ECO:0000313" key="5">
    <source>
        <dbReference type="Proteomes" id="UP001501323"/>
    </source>
</evidence>
<dbReference type="EMBL" id="BAABJY010000001">
    <property type="protein sequence ID" value="GAA4855532.1"/>
    <property type="molecule type" value="Genomic_DNA"/>
</dbReference>
<organism evidence="4 5">
    <name type="scientific">Luteimonas vadosa</name>
    <dbReference type="NCBI Taxonomy" id="1165507"/>
    <lineage>
        <taxon>Bacteria</taxon>
        <taxon>Pseudomonadati</taxon>
        <taxon>Pseudomonadota</taxon>
        <taxon>Gammaproteobacteria</taxon>
        <taxon>Lysobacterales</taxon>
        <taxon>Lysobacteraceae</taxon>
        <taxon>Luteimonas</taxon>
    </lineage>
</organism>
<feature type="transmembrane region" description="Helical" evidence="3">
    <location>
        <begin position="424"/>
        <end position="448"/>
    </location>
</feature>
<keyword evidence="5" id="KW-1185">Reference proteome</keyword>
<feature type="transmembrane region" description="Helical" evidence="3">
    <location>
        <begin position="48"/>
        <end position="67"/>
    </location>
</feature>
<feature type="transmembrane region" description="Helical" evidence="3">
    <location>
        <begin position="278"/>
        <end position="299"/>
    </location>
</feature>
<dbReference type="Pfam" id="PF01554">
    <property type="entry name" value="MatE"/>
    <property type="match status" value="2"/>
</dbReference>
<reference evidence="5" key="1">
    <citation type="journal article" date="2019" name="Int. J. Syst. Evol. Microbiol.">
        <title>The Global Catalogue of Microorganisms (GCM) 10K type strain sequencing project: providing services to taxonomists for standard genome sequencing and annotation.</title>
        <authorList>
            <consortium name="The Broad Institute Genomics Platform"/>
            <consortium name="The Broad Institute Genome Sequencing Center for Infectious Disease"/>
            <person name="Wu L."/>
            <person name="Ma J."/>
        </authorList>
    </citation>
    <scope>NUCLEOTIDE SEQUENCE [LARGE SCALE GENOMIC DNA]</scope>
    <source>
        <strain evidence="5">JCM 18392</strain>
    </source>
</reference>
<feature type="transmembrane region" description="Helical" evidence="3">
    <location>
        <begin position="384"/>
        <end position="403"/>
    </location>
</feature>
<keyword evidence="1" id="KW-0813">Transport</keyword>
<comment type="caution">
    <text evidence="4">The sequence shown here is derived from an EMBL/GenBank/DDBJ whole genome shotgun (WGS) entry which is preliminary data.</text>
</comment>
<feature type="region of interest" description="Disordered" evidence="2">
    <location>
        <begin position="9"/>
        <end position="35"/>
    </location>
</feature>
<evidence type="ECO:0000256" key="3">
    <source>
        <dbReference type="SAM" id="Phobius"/>
    </source>
</evidence>
<proteinExistence type="predicted"/>
<evidence type="ECO:0000256" key="1">
    <source>
        <dbReference type="ARBA" id="ARBA00022448"/>
    </source>
</evidence>